<feature type="compositionally biased region" description="Low complexity" evidence="6">
    <location>
        <begin position="1239"/>
        <end position="1264"/>
    </location>
</feature>
<feature type="compositionally biased region" description="Low complexity" evidence="6">
    <location>
        <begin position="114"/>
        <end position="138"/>
    </location>
</feature>
<keyword evidence="9" id="KW-1185">Reference proteome</keyword>
<reference evidence="9" key="1">
    <citation type="journal article" date="2019" name="Int. J. Syst. Evol. Microbiol.">
        <title>The Global Catalogue of Microorganisms (GCM) 10K type strain sequencing project: providing services to taxonomists for standard genome sequencing and annotation.</title>
        <authorList>
            <consortium name="The Broad Institute Genomics Platform"/>
            <consortium name="The Broad Institute Genome Sequencing Center for Infectious Disease"/>
            <person name="Wu L."/>
            <person name="Ma J."/>
        </authorList>
    </citation>
    <scope>NUCLEOTIDE SEQUENCE [LARGE SCALE GENOMIC DNA]</scope>
    <source>
        <strain evidence="9">JCM 15572</strain>
    </source>
</reference>
<dbReference type="Gene3D" id="2.40.50.140">
    <property type="entry name" value="Nucleic acid-binding proteins"/>
    <property type="match status" value="1"/>
</dbReference>
<feature type="compositionally biased region" description="Low complexity" evidence="6">
    <location>
        <begin position="7"/>
        <end position="23"/>
    </location>
</feature>
<feature type="compositionally biased region" description="Low complexity" evidence="6">
    <location>
        <begin position="395"/>
        <end position="413"/>
    </location>
</feature>
<dbReference type="InterPro" id="IPR019307">
    <property type="entry name" value="RNA-bd_AU-1/RNase_E/G"/>
</dbReference>
<dbReference type="NCBIfam" id="TIGR00757">
    <property type="entry name" value="RNaseEG"/>
    <property type="match status" value="1"/>
</dbReference>
<name>A0ABP4PZP5_9ACTN</name>
<feature type="compositionally biased region" description="Low complexity" evidence="6">
    <location>
        <begin position="148"/>
        <end position="169"/>
    </location>
</feature>
<dbReference type="Pfam" id="PF10150">
    <property type="entry name" value="RNase_E_G"/>
    <property type="match status" value="1"/>
</dbReference>
<feature type="compositionally biased region" description="Acidic residues" evidence="6">
    <location>
        <begin position="541"/>
        <end position="558"/>
    </location>
</feature>
<feature type="compositionally biased region" description="Polar residues" evidence="6">
    <location>
        <begin position="358"/>
        <end position="370"/>
    </location>
</feature>
<feature type="domain" description="S1 motif" evidence="7">
    <location>
        <begin position="737"/>
        <end position="820"/>
    </location>
</feature>
<dbReference type="InterPro" id="IPR012340">
    <property type="entry name" value="NA-bd_OB-fold"/>
</dbReference>
<proteinExistence type="predicted"/>
<dbReference type="InterPro" id="IPR004659">
    <property type="entry name" value="RNase_E/G"/>
</dbReference>
<evidence type="ECO:0000256" key="5">
    <source>
        <dbReference type="ARBA" id="ARBA00022884"/>
    </source>
</evidence>
<organism evidence="8 9">
    <name type="scientific">Kribbella hippodromi</name>
    <dbReference type="NCBI Taxonomy" id="434347"/>
    <lineage>
        <taxon>Bacteria</taxon>
        <taxon>Bacillati</taxon>
        <taxon>Actinomycetota</taxon>
        <taxon>Actinomycetes</taxon>
        <taxon>Propionibacteriales</taxon>
        <taxon>Kribbellaceae</taxon>
        <taxon>Kribbella</taxon>
    </lineage>
</organism>
<dbReference type="SUPFAM" id="SSF50249">
    <property type="entry name" value="Nucleic acid-binding proteins"/>
    <property type="match status" value="1"/>
</dbReference>
<evidence type="ECO:0000256" key="2">
    <source>
        <dbReference type="ARBA" id="ARBA00022723"/>
    </source>
</evidence>
<feature type="compositionally biased region" description="Low complexity" evidence="6">
    <location>
        <begin position="342"/>
        <end position="357"/>
    </location>
</feature>
<dbReference type="SMART" id="SM00316">
    <property type="entry name" value="S1"/>
    <property type="match status" value="1"/>
</dbReference>
<evidence type="ECO:0000313" key="8">
    <source>
        <dbReference type="EMBL" id="GAA1596691.1"/>
    </source>
</evidence>
<evidence type="ECO:0000256" key="4">
    <source>
        <dbReference type="ARBA" id="ARBA00022842"/>
    </source>
</evidence>
<evidence type="ECO:0000313" key="9">
    <source>
        <dbReference type="Proteomes" id="UP001501705"/>
    </source>
</evidence>
<dbReference type="EMBL" id="BAAAPH010000024">
    <property type="protein sequence ID" value="GAA1596691.1"/>
    <property type="molecule type" value="Genomic_DNA"/>
</dbReference>
<evidence type="ECO:0000256" key="3">
    <source>
        <dbReference type="ARBA" id="ARBA00022801"/>
    </source>
</evidence>
<feature type="compositionally biased region" description="Basic and acidic residues" evidence="6">
    <location>
        <begin position="1099"/>
        <end position="1118"/>
    </location>
</feature>
<feature type="compositionally biased region" description="Low complexity" evidence="6">
    <location>
        <begin position="67"/>
        <end position="95"/>
    </location>
</feature>
<feature type="region of interest" description="Disordered" evidence="6">
    <location>
        <begin position="1099"/>
        <end position="1299"/>
    </location>
</feature>
<keyword evidence="2" id="KW-0479">Metal-binding</keyword>
<feature type="compositionally biased region" description="Basic and acidic residues" evidence="6">
    <location>
        <begin position="559"/>
        <end position="594"/>
    </location>
</feature>
<comment type="cofactor">
    <cofactor evidence="1">
        <name>Mg(2+)</name>
        <dbReference type="ChEBI" id="CHEBI:18420"/>
    </cofactor>
</comment>
<feature type="region of interest" description="Disordered" evidence="6">
    <location>
        <begin position="1"/>
        <end position="654"/>
    </location>
</feature>
<dbReference type="Proteomes" id="UP001501705">
    <property type="component" value="Unassembled WGS sequence"/>
</dbReference>
<gene>
    <name evidence="8" type="ORF">GCM10009804_61480</name>
</gene>
<comment type="caution">
    <text evidence="8">The sequence shown here is derived from an EMBL/GenBank/DDBJ whole genome shotgun (WGS) entry which is preliminary data.</text>
</comment>
<accession>A0ABP4PZP5</accession>
<keyword evidence="4" id="KW-0460">Magnesium</keyword>
<feature type="compositionally biased region" description="Low complexity" evidence="6">
    <location>
        <begin position="48"/>
        <end position="57"/>
    </location>
</feature>
<dbReference type="PANTHER" id="PTHR30001:SF0">
    <property type="entry name" value="RIBONUCLEASE G"/>
    <property type="match status" value="1"/>
</dbReference>
<feature type="compositionally biased region" description="Basic residues" evidence="6">
    <location>
        <begin position="196"/>
        <end position="205"/>
    </location>
</feature>
<feature type="compositionally biased region" description="Polar residues" evidence="6">
    <location>
        <begin position="1288"/>
        <end position="1299"/>
    </location>
</feature>
<feature type="compositionally biased region" description="Basic and acidic residues" evidence="6">
    <location>
        <begin position="641"/>
        <end position="650"/>
    </location>
</feature>
<evidence type="ECO:0000256" key="6">
    <source>
        <dbReference type="SAM" id="MobiDB-lite"/>
    </source>
</evidence>
<feature type="compositionally biased region" description="Low complexity" evidence="6">
    <location>
        <begin position="439"/>
        <end position="450"/>
    </location>
</feature>
<keyword evidence="5" id="KW-0694">RNA-binding</keyword>
<sequence length="1299" mass="134632">MLDNEPTTEAAETAATDAAPSTRRGAKKAPAAKKTTATRKRTVKKTAEPVPAAEAVPTQADDQSADPAPVKKTAKTAAKAAAKKAPAAKKTAAKAPAKKTTKRVAKKAAQDTLPDAPGADASSSTADAGPVVENAPAKKATRKRTTKKAAASADAASAGSSPAGAATGGLVTTDSPVTDGPVASADTSGTQEVAAPRKRTTRRRTTTTDTTTATAPAGADGASAGTRASRASGSNSAADADGGAGASSSDGAPAGETGARRTRRRAAAPAAVLFQAPTQDNPAQQAPVEATPLEAAAGTTPEPGADEQPTTRRRTRRGASADAEDTGAKPSTRRNRRGAGADGAQSAAGENAAADGSHSASTGTSDSRSASADPHSGAYDSHSASTDSRSDSADSRSAAADSHSGASGSRSGSAGAGAGDSRSGDAADDGSARTRTRRGASADGSQAADGSQGGAVDGSAATSGDAADESGSTRTRTRRSRRGAADTTVVEADGQVEAEADAQTDGHPDGHADDGDEGGEGTRRRRRRRGGRRRRKAGDADGADDSTDEHSDDDQDDHDTDHSGRDNRDGAGRGGKPDSGRDGAKQDAAGRDGSDDAVEDGDHDANDSDDDEGGSSSRRRRRRRRRKGEDSGSAPDDPDETVVRVREPRSKNTANEITAVEGSTRLEAKKQRRREGRAAGRRRAPIVTEAEFLARRESVERTMVIRSRDDLTQIAVSEDNVLVEHYVTTAEQTSLIGNVYLGRVQNVLPSMEAAFIDIGKGRNAVLYAGEVDWATLGGANGPRKIEQVLKSGQSVLVQVTKDPIGHKGARLTNQISLPGRYVVYVPRGGNGGISRKLPDTERNRLKTILKDIVPDEAGVIVRTAAEGASEEELTADVSRLQAAWEDIEKKSKNGQAPQLLYGEPDLLIRVVRDLFTEDFAKLVISGDQAYDQVRECVAGVAPHLVDRVEKAHSDVFANYRIDEQIKKALDRKVWLPSGGSLIIDRTEAMTVVDVNTGKFTGSGGNLEETVTKNNLEAAEEIVRQLRLRDIGGIIVIDFIDMVLESNRDLVLRRLVECLGRDRTKHQVAEVTSLGLVQMTRKRIGTGLLEAFSENCDHCGGRGLILHDEPKESRRRDSRGSANSSGNGGSGNGGSGNGGNGHDHGKAAQPEESGRKSSRRRRGKNRGEDEPAAEAEAPQHNGDAAQRLAQIAAATVKKDEEPGTPVAADAGTPEPTGYPIADAEAHISPEATGFPAAEVAGADRAPAEGAAEADATEAAQNGSGKSTRRRRSSRSRSKTATEGDGTGGSTDATELVSTHG</sequence>
<dbReference type="PANTHER" id="PTHR30001">
    <property type="entry name" value="RIBONUCLEASE"/>
    <property type="match status" value="1"/>
</dbReference>
<feature type="compositionally biased region" description="Basic residues" evidence="6">
    <location>
        <begin position="617"/>
        <end position="626"/>
    </location>
</feature>
<evidence type="ECO:0000256" key="1">
    <source>
        <dbReference type="ARBA" id="ARBA00001946"/>
    </source>
</evidence>
<keyword evidence="3" id="KW-0378">Hydrolase</keyword>
<feature type="compositionally biased region" description="Basic and acidic residues" evidence="6">
    <location>
        <begin position="504"/>
        <end position="513"/>
    </location>
</feature>
<dbReference type="RefSeq" id="WP_344239070.1">
    <property type="nucleotide sequence ID" value="NZ_BAAAPH010000024.1"/>
</dbReference>
<evidence type="ECO:0000259" key="7">
    <source>
        <dbReference type="PROSITE" id="PS50126"/>
    </source>
</evidence>
<protein>
    <recommendedName>
        <fullName evidence="7">S1 motif domain-containing protein</fullName>
    </recommendedName>
</protein>
<feature type="compositionally biased region" description="Low complexity" evidence="6">
    <location>
        <begin position="207"/>
        <end position="257"/>
    </location>
</feature>
<feature type="compositionally biased region" description="Low complexity" evidence="6">
    <location>
        <begin position="457"/>
        <end position="474"/>
    </location>
</feature>
<dbReference type="CDD" id="cd04453">
    <property type="entry name" value="S1_RNase_E"/>
    <property type="match status" value="1"/>
</dbReference>
<feature type="compositionally biased region" description="Basic residues" evidence="6">
    <location>
        <begin position="24"/>
        <end position="44"/>
    </location>
</feature>
<feature type="compositionally biased region" description="Basic residues" evidence="6">
    <location>
        <begin position="96"/>
        <end position="106"/>
    </location>
</feature>
<feature type="compositionally biased region" description="Basic residues" evidence="6">
    <location>
        <begin position="1265"/>
        <end position="1276"/>
    </location>
</feature>
<feature type="compositionally biased region" description="Low complexity" evidence="6">
    <location>
        <begin position="1173"/>
        <end position="1193"/>
    </location>
</feature>
<feature type="compositionally biased region" description="Basic residues" evidence="6">
    <location>
        <begin position="523"/>
        <end position="536"/>
    </location>
</feature>
<dbReference type="PROSITE" id="PS50126">
    <property type="entry name" value="S1"/>
    <property type="match status" value="1"/>
</dbReference>
<dbReference type="InterPro" id="IPR003029">
    <property type="entry name" value="S1_domain"/>
</dbReference>
<feature type="compositionally biased region" description="Gly residues" evidence="6">
    <location>
        <begin position="1125"/>
        <end position="1139"/>
    </location>
</feature>
<feature type="compositionally biased region" description="Acidic residues" evidence="6">
    <location>
        <begin position="595"/>
        <end position="613"/>
    </location>
</feature>